<evidence type="ECO:0000256" key="1">
    <source>
        <dbReference type="SAM" id="MobiDB-lite"/>
    </source>
</evidence>
<gene>
    <name evidence="2" type="ORF">M2283_009448</name>
</gene>
<reference evidence="2 3" key="1">
    <citation type="submission" date="2023-04" db="EMBL/GenBank/DDBJ databases">
        <title>Forest soil microbial communities from Buena Vista Peninsula, Colon Province, Panama.</title>
        <authorList>
            <person name="Bouskill N."/>
        </authorList>
    </citation>
    <scope>NUCLEOTIDE SEQUENCE [LARGE SCALE GENOMIC DNA]</scope>
    <source>
        <strain evidence="2 3">GGS1</strain>
    </source>
</reference>
<proteinExistence type="predicted"/>
<dbReference type="EMBL" id="JARXVH010000029">
    <property type="protein sequence ID" value="MDH6222101.1"/>
    <property type="molecule type" value="Genomic_DNA"/>
</dbReference>
<comment type="caution">
    <text evidence="2">The sequence shown here is derived from an EMBL/GenBank/DDBJ whole genome shotgun (WGS) entry which is preliminary data.</text>
</comment>
<name>A0ABT6M288_9ACTN</name>
<dbReference type="Proteomes" id="UP001160499">
    <property type="component" value="Unassembled WGS sequence"/>
</dbReference>
<feature type="region of interest" description="Disordered" evidence="1">
    <location>
        <begin position="204"/>
        <end position="236"/>
    </location>
</feature>
<protein>
    <submittedName>
        <fullName evidence="2">Uncharacterized protein</fullName>
    </submittedName>
</protein>
<feature type="compositionally biased region" description="Polar residues" evidence="1">
    <location>
        <begin position="90"/>
        <end position="99"/>
    </location>
</feature>
<evidence type="ECO:0000313" key="2">
    <source>
        <dbReference type="EMBL" id="MDH6222101.1"/>
    </source>
</evidence>
<feature type="compositionally biased region" description="Basic and acidic residues" evidence="1">
    <location>
        <begin position="51"/>
        <end position="60"/>
    </location>
</feature>
<sequence length="244" mass="27260">MRECPYSHPILSAIHEWHRPEIPREEIGDRAPDAMSRATNRLLRHSGSRRSTADQREIDTPRTPSGIHRFHRKFYRPAERRARSRPVPSGVTSTGKNRSQLSRYCDTHDRPARVVPVWSTAAPRTPVTGPDETSNAPPDLRIDRALTTICQDDASWRPLNGAQLRNRQEWTLPVIFRNSAMSLRLCLVFTTLVLTFILSGPPGNARTNGAPDRSSANSAQHHELAGGEPPWNGTGSVVRRCSGV</sequence>
<organism evidence="2 3">
    <name type="scientific">Streptomyces pseudovenezuelae</name>
    <dbReference type="NCBI Taxonomy" id="67350"/>
    <lineage>
        <taxon>Bacteria</taxon>
        <taxon>Bacillati</taxon>
        <taxon>Actinomycetota</taxon>
        <taxon>Actinomycetes</taxon>
        <taxon>Kitasatosporales</taxon>
        <taxon>Streptomycetaceae</taxon>
        <taxon>Streptomyces</taxon>
        <taxon>Streptomyces aurantiacus group</taxon>
    </lineage>
</organism>
<accession>A0ABT6M288</accession>
<evidence type="ECO:0000313" key="3">
    <source>
        <dbReference type="Proteomes" id="UP001160499"/>
    </source>
</evidence>
<feature type="region of interest" description="Disordered" evidence="1">
    <location>
        <begin position="43"/>
        <end position="99"/>
    </location>
</feature>
<keyword evidence="3" id="KW-1185">Reference proteome</keyword>